<dbReference type="KEGG" id="aplc:110984375"/>
<dbReference type="Gene3D" id="3.40.50.1820">
    <property type="entry name" value="alpha/beta hydrolase"/>
    <property type="match status" value="2"/>
</dbReference>
<dbReference type="InterPro" id="IPR051093">
    <property type="entry name" value="Neuroligin/BSAL"/>
</dbReference>
<dbReference type="InterPro" id="IPR029058">
    <property type="entry name" value="AB_hydrolase_fold"/>
</dbReference>
<reference evidence="7" key="1">
    <citation type="submission" date="2025-08" db="UniProtKB">
        <authorList>
            <consortium name="RefSeq"/>
        </authorList>
    </citation>
    <scope>IDENTIFICATION</scope>
</reference>
<dbReference type="OMA" id="QDPARMV"/>
<evidence type="ECO:0000256" key="2">
    <source>
        <dbReference type="ARBA" id="ARBA00022729"/>
    </source>
</evidence>
<keyword evidence="4" id="KW-0812">Transmembrane</keyword>
<feature type="transmembrane region" description="Helical" evidence="4">
    <location>
        <begin position="1118"/>
        <end position="1139"/>
    </location>
</feature>
<dbReference type="RefSeq" id="XP_022100211.1">
    <property type="nucleotide sequence ID" value="XM_022244519.1"/>
</dbReference>
<dbReference type="GO" id="GO:0016787">
    <property type="term" value="F:hydrolase activity"/>
    <property type="evidence" value="ECO:0007669"/>
    <property type="project" value="UniProtKB-KW"/>
</dbReference>
<gene>
    <name evidence="7" type="primary">LOC110984375</name>
</gene>
<keyword evidence="2" id="KW-0732">Signal</keyword>
<proteinExistence type="inferred from homology"/>
<dbReference type="SUPFAM" id="SSF53474">
    <property type="entry name" value="alpha/beta-Hydrolases"/>
    <property type="match status" value="2"/>
</dbReference>
<comment type="similarity">
    <text evidence="1">Belongs to the type-B carboxylesterase/lipase family.</text>
</comment>
<dbReference type="InterPro" id="IPR019826">
    <property type="entry name" value="Carboxylesterase_B_AS"/>
</dbReference>
<dbReference type="AlphaFoldDB" id="A0A8B7ZAD9"/>
<feature type="domain" description="Carboxylesterase type B" evidence="5">
    <location>
        <begin position="556"/>
        <end position="1060"/>
    </location>
</feature>
<organism evidence="6 7">
    <name type="scientific">Acanthaster planci</name>
    <name type="common">Crown-of-thorns starfish</name>
    <dbReference type="NCBI Taxonomy" id="133434"/>
    <lineage>
        <taxon>Eukaryota</taxon>
        <taxon>Metazoa</taxon>
        <taxon>Echinodermata</taxon>
        <taxon>Eleutherozoa</taxon>
        <taxon>Asterozoa</taxon>
        <taxon>Asteroidea</taxon>
        <taxon>Valvatacea</taxon>
        <taxon>Valvatida</taxon>
        <taxon>Acanthasteridae</taxon>
        <taxon>Acanthaster</taxon>
    </lineage>
</organism>
<evidence type="ECO:0000313" key="6">
    <source>
        <dbReference type="Proteomes" id="UP000694845"/>
    </source>
</evidence>
<sequence length="1142" mass="124121">MNTKPVLSIYKGIPYAEAPIGQLRFAKPQPKRPWLSNGTALDATEYGPICIPGLFGQGMYRTLSAQPPTVSQSEDCLTLNIFVPDAVVADEGPLPVMVWIHGGGFVTGTGSNTDGSVLAEVGRVLVVTLNYRLGVFGFFSTGDDAAPGNYGLWDQRLAIIWVKDNIASFGGDSERITLFGLSAGGKGVAMQTATPVNNRTLFKRAISQSGATDDSAVNSPETAAMRSRQLADLLGCSDSMYSTHLVDCVRRVSAKNLAEASNQLPVEFVDFSPFYPTIDGEFFPDYIPNVLTAGHLGQYDFLTGVNSNEGTLAQSSDKIPSSIESYEQVSAIIEELLVSTFCKCTNAREAADEVAFYYTSEQGSSDGRLNRGAILDAFADVLYTAPCLNNVNLHVKANLTSRGSTYLYFFPYRPEDEPSSEPDIITGAGHGAEVPYVFGDHLRDSPGTEKGNLSSLILRYWANFARNGNPNEDGIPYWPLYDLANESYIILQPDIDRRRRLQAGQVAAWLDYLPRIIDPSDPNKCSLDVPMPSLNVSKHNRTRTVEVTNRNGEMLGTVVGEVRLSDHAMGGLQVACFMGIPYAEPPVGGLRFKPPKPASSLGEKPLDLRGKVPAACPQNTTKDPWMARIGFNTTSEDCLTLNVYAPVDGEDDTTLPVVVMVHSGDLKSGTSSVYEANLLASMSEAVVVSFNYRLGPLGFLSTEDVVSPGNYGLYDALAVLQWVNKFIGSFGGDPTQVTLLGHGAGSILAHLLVMTDETTRGLIKRAVSLSGTVLSPYMQNPVQSAPLDRAKALAEKVGCTTEKSEAMVECLRHRPAADLVDNTPELSFSFPFPIVVDGNILKESPSEILQSGMFQDVEFIFGIVQDEQAALAASFLEDPTRCPTEEEVEQLIGTICKESLPNPDVASLALTTEYLDNGRHKPEDKNCSTRGAFRRFLHDYLTVAPTLQAALHHASTETPVHLYTFDHIPMDRYQAGLPHWAGAAFGDDLQFLFGEPYSSQPQGESQKSYRLKDKKTTLELMYLLSNFVHKGSAGVPKSVFAWPHFERSELCYLSVDPCPEARSGVDDGWKHKLRFWSELLATVAKPRPTLSDTTSMPSDPVCIIGTLGLEISPETASLLIEILLGVSVAIFAILMTLAFSAC</sequence>
<keyword evidence="4" id="KW-0472">Membrane</keyword>
<dbReference type="Proteomes" id="UP000694845">
    <property type="component" value="Unplaced"/>
</dbReference>
<evidence type="ECO:0000259" key="5">
    <source>
        <dbReference type="Pfam" id="PF00135"/>
    </source>
</evidence>
<accession>A0A8B7ZAD9</accession>
<name>A0A8B7ZAD9_ACAPL</name>
<evidence type="ECO:0000313" key="7">
    <source>
        <dbReference type="RefSeq" id="XP_022100211.1"/>
    </source>
</evidence>
<protein>
    <submittedName>
        <fullName evidence="7">Uncharacterized protein LOC110984375</fullName>
    </submittedName>
</protein>
<dbReference type="InterPro" id="IPR002018">
    <property type="entry name" value="CarbesteraseB"/>
</dbReference>
<dbReference type="PROSITE" id="PS00122">
    <property type="entry name" value="CARBOXYLESTERASE_B_1"/>
    <property type="match status" value="1"/>
</dbReference>
<dbReference type="GeneID" id="110984375"/>
<evidence type="ECO:0000256" key="4">
    <source>
        <dbReference type="SAM" id="Phobius"/>
    </source>
</evidence>
<keyword evidence="3" id="KW-0378">Hydrolase</keyword>
<dbReference type="OrthoDB" id="3200163at2759"/>
<dbReference type="Pfam" id="PF00135">
    <property type="entry name" value="COesterase"/>
    <property type="match status" value="2"/>
</dbReference>
<dbReference type="InterPro" id="IPR019819">
    <property type="entry name" value="Carboxylesterase_B_CS"/>
</dbReference>
<dbReference type="PROSITE" id="PS00941">
    <property type="entry name" value="CARBOXYLESTERASE_B_2"/>
    <property type="match status" value="2"/>
</dbReference>
<dbReference type="FunFam" id="3.40.50.1820:FF:000127">
    <property type="entry name" value="Thyroglobulin"/>
    <property type="match status" value="2"/>
</dbReference>
<dbReference type="PANTHER" id="PTHR43903">
    <property type="entry name" value="NEUROLIGIN"/>
    <property type="match status" value="1"/>
</dbReference>
<keyword evidence="4" id="KW-1133">Transmembrane helix</keyword>
<evidence type="ECO:0000256" key="3">
    <source>
        <dbReference type="ARBA" id="ARBA00022801"/>
    </source>
</evidence>
<keyword evidence="6" id="KW-1185">Reference proteome</keyword>
<evidence type="ECO:0000256" key="1">
    <source>
        <dbReference type="ARBA" id="ARBA00005964"/>
    </source>
</evidence>
<feature type="domain" description="Carboxylesterase type B" evidence="5">
    <location>
        <begin position="7"/>
        <end position="509"/>
    </location>
</feature>